<evidence type="ECO:0000313" key="1">
    <source>
        <dbReference type="EMBL" id="PJA40374.1"/>
    </source>
</evidence>
<comment type="caution">
    <text evidence="1">The sequence shown here is derived from an EMBL/GenBank/DDBJ whole genome shotgun (WGS) entry which is preliminary data.</text>
</comment>
<dbReference type="Proteomes" id="UP000231195">
    <property type="component" value="Unassembled WGS sequence"/>
</dbReference>
<gene>
    <name evidence="1" type="ORF">CO179_02445</name>
</gene>
<reference evidence="2" key="1">
    <citation type="submission" date="2017-09" db="EMBL/GenBank/DDBJ databases">
        <title>Depth-based differentiation of microbial function through sediment-hosted aquifers and enrichment of novel symbionts in the deep terrestrial subsurface.</title>
        <authorList>
            <person name="Probst A.J."/>
            <person name="Ladd B."/>
            <person name="Jarett J.K."/>
            <person name="Geller-Mcgrath D.E."/>
            <person name="Sieber C.M.K."/>
            <person name="Emerson J.B."/>
            <person name="Anantharaman K."/>
            <person name="Thomas B.C."/>
            <person name="Malmstrom R."/>
            <person name="Stieglmeier M."/>
            <person name="Klingl A."/>
            <person name="Woyke T."/>
            <person name="Ryan C.M."/>
            <person name="Banfield J.F."/>
        </authorList>
    </citation>
    <scope>NUCLEOTIDE SEQUENCE [LARGE SCALE GENOMIC DNA]</scope>
</reference>
<dbReference type="AlphaFoldDB" id="A0A2M7X2H6"/>
<dbReference type="InterPro" id="IPR035093">
    <property type="entry name" value="RelE/ParE_toxin_dom_sf"/>
</dbReference>
<dbReference type="SUPFAM" id="SSF143011">
    <property type="entry name" value="RelE-like"/>
    <property type="match status" value="1"/>
</dbReference>
<protein>
    <submittedName>
        <fullName evidence="1">Uncharacterized protein</fullName>
    </submittedName>
</protein>
<dbReference type="EMBL" id="PFWZ01000086">
    <property type="protein sequence ID" value="PJA40374.1"/>
    <property type="molecule type" value="Genomic_DNA"/>
</dbReference>
<proteinExistence type="predicted"/>
<sequence length="81" mass="9867">MQIIDKYWQFDMIVAMMKIVPLRKDLNKKLIQHGLDKKFNKQISFLLTNHKHPSLHLEKLEPKHLNIYSFRIDKKWRAIVI</sequence>
<accession>A0A2M7X2H6</accession>
<evidence type="ECO:0000313" key="2">
    <source>
        <dbReference type="Proteomes" id="UP000231195"/>
    </source>
</evidence>
<name>A0A2M7X2H6_UNCKA</name>
<organism evidence="1 2">
    <name type="scientific">candidate division WWE3 bacterium CG_4_9_14_3_um_filter_39_7</name>
    <dbReference type="NCBI Taxonomy" id="1975080"/>
    <lineage>
        <taxon>Bacteria</taxon>
        <taxon>Katanobacteria</taxon>
    </lineage>
</organism>